<evidence type="ECO:0000259" key="2">
    <source>
        <dbReference type="Pfam" id="PF10502"/>
    </source>
</evidence>
<dbReference type="SUPFAM" id="SSF51306">
    <property type="entry name" value="LexA/Signal peptidase"/>
    <property type="match status" value="1"/>
</dbReference>
<evidence type="ECO:0000313" key="3">
    <source>
        <dbReference type="EMBL" id="KIF53415.1"/>
    </source>
</evidence>
<evidence type="ECO:0000313" key="4">
    <source>
        <dbReference type="Proteomes" id="UP000031586"/>
    </source>
</evidence>
<gene>
    <name evidence="3" type="ORF">H735_10880</name>
</gene>
<reference evidence="3 4" key="1">
    <citation type="submission" date="2014-07" db="EMBL/GenBank/DDBJ databases">
        <title>Unique and conserved regions in Vibrio harveyi and related species in comparison with the shrimp pathogen Vibrio harveyi CAIM 1792.</title>
        <authorList>
            <person name="Espinoza-Valles I."/>
            <person name="Vora G."/>
            <person name="Leekitcharoenphon P."/>
            <person name="Ussery D."/>
            <person name="Hoj L."/>
            <person name="Gomez-Gil B."/>
        </authorList>
    </citation>
    <scope>NUCLEOTIDE SEQUENCE [LARGE SCALE GENOMIC DNA]</scope>
    <source>
        <strain evidence="4">CAIM 1854 / LMG 25443</strain>
    </source>
</reference>
<dbReference type="GO" id="GO:0006465">
    <property type="term" value="P:signal peptide processing"/>
    <property type="evidence" value="ECO:0007669"/>
    <property type="project" value="InterPro"/>
</dbReference>
<organism evidence="3 4">
    <name type="scientific">Vibrio owensii CAIM 1854 = LMG 25443</name>
    <dbReference type="NCBI Taxonomy" id="1229493"/>
    <lineage>
        <taxon>Bacteria</taxon>
        <taxon>Pseudomonadati</taxon>
        <taxon>Pseudomonadota</taxon>
        <taxon>Gammaproteobacteria</taxon>
        <taxon>Vibrionales</taxon>
        <taxon>Vibrionaceae</taxon>
        <taxon>Vibrio</taxon>
    </lineage>
</organism>
<dbReference type="AlphaFoldDB" id="A0A0C1Z8W8"/>
<comment type="caution">
    <text evidence="3">The sequence shown here is derived from an EMBL/GenBank/DDBJ whole genome shotgun (WGS) entry which is preliminary data.</text>
</comment>
<dbReference type="Proteomes" id="UP000031586">
    <property type="component" value="Unassembled WGS sequence"/>
</dbReference>
<keyword evidence="1" id="KW-0472">Membrane</keyword>
<feature type="domain" description="Peptidase S26" evidence="2">
    <location>
        <begin position="22"/>
        <end position="176"/>
    </location>
</feature>
<name>A0A0C1Z8W8_9VIBR</name>
<proteinExistence type="predicted"/>
<dbReference type="Pfam" id="PF10502">
    <property type="entry name" value="Peptidase_S26"/>
    <property type="match status" value="1"/>
</dbReference>
<feature type="transmembrane region" description="Helical" evidence="1">
    <location>
        <begin position="20"/>
        <end position="42"/>
    </location>
</feature>
<dbReference type="Gene3D" id="2.10.109.10">
    <property type="entry name" value="Umud Fragment, subunit A"/>
    <property type="match status" value="1"/>
</dbReference>
<keyword evidence="1" id="KW-0812">Transmembrane</keyword>
<evidence type="ECO:0000256" key="1">
    <source>
        <dbReference type="SAM" id="Phobius"/>
    </source>
</evidence>
<dbReference type="RefSeq" id="WP_020194618.1">
    <property type="nucleotide sequence ID" value="NZ_BAOH01000005.1"/>
</dbReference>
<sequence>MTSLALNGEPIGFVKPKTSVLKRLVTCAVISLCAYGALSAFLTRYKVNIDITPQRCLSAWVYLLDTKDKEIKPGDLISIEGHYGILPDKYRYTKMVGGVAGQKVTYDGMYIENSNGFKKYAPPNKEYYKLKKERNLPTEWNLKGNELFLMGDTQYSLDSRVVGLADASYILGKAYVLF</sequence>
<protein>
    <recommendedName>
        <fullName evidence="2">Peptidase S26 domain-containing protein</fullName>
    </recommendedName>
</protein>
<dbReference type="EMBL" id="JPRD01000015">
    <property type="protein sequence ID" value="KIF53415.1"/>
    <property type="molecule type" value="Genomic_DNA"/>
</dbReference>
<dbReference type="InterPro" id="IPR036286">
    <property type="entry name" value="LexA/Signal_pep-like_sf"/>
</dbReference>
<dbReference type="GO" id="GO:0004252">
    <property type="term" value="F:serine-type endopeptidase activity"/>
    <property type="evidence" value="ECO:0007669"/>
    <property type="project" value="InterPro"/>
</dbReference>
<dbReference type="InterPro" id="IPR019533">
    <property type="entry name" value="Peptidase_S26"/>
</dbReference>
<accession>A0A0C1Z8W8</accession>
<keyword evidence="1" id="KW-1133">Transmembrane helix</keyword>
<dbReference type="PATRIC" id="fig|1229493.5.peg.1268"/>